<dbReference type="Gene3D" id="3.40.50.720">
    <property type="entry name" value="NAD(P)-binding Rossmann-like Domain"/>
    <property type="match status" value="1"/>
</dbReference>
<evidence type="ECO:0000259" key="3">
    <source>
        <dbReference type="Pfam" id="PF13478"/>
    </source>
</evidence>
<dbReference type="EMBL" id="CP047656">
    <property type="protein sequence ID" value="QHJ10041.1"/>
    <property type="molecule type" value="Genomic_DNA"/>
</dbReference>
<dbReference type="OrthoDB" id="61481at2"/>
<dbReference type="RefSeq" id="WP_160177973.1">
    <property type="nucleotide sequence ID" value="NZ_CP047656.1"/>
</dbReference>
<dbReference type="Proteomes" id="UP000464524">
    <property type="component" value="Chromosome"/>
</dbReference>
<feature type="compositionally biased region" description="Polar residues" evidence="1">
    <location>
        <begin position="272"/>
        <end position="284"/>
    </location>
</feature>
<accession>A0A857JGD9</accession>
<feature type="compositionally biased region" description="Basic and acidic residues" evidence="1">
    <location>
        <begin position="286"/>
        <end position="299"/>
    </location>
</feature>
<feature type="region of interest" description="Disordered" evidence="1">
    <location>
        <begin position="269"/>
        <end position="299"/>
    </location>
</feature>
<evidence type="ECO:0000259" key="2">
    <source>
        <dbReference type="Pfam" id="PF02625"/>
    </source>
</evidence>
<dbReference type="KEGG" id="pmes:FX988_00250"/>
<dbReference type="NCBIfam" id="TIGR02964">
    <property type="entry name" value="xanthine_xdhC"/>
    <property type="match status" value="1"/>
</dbReference>
<protein>
    <recommendedName>
        <fullName evidence="6">Xanthine dehydrogenase accessory protein XdhC</fullName>
    </recommendedName>
</protein>
<feature type="domain" description="XdhC- CoxI" evidence="2">
    <location>
        <begin position="14"/>
        <end position="80"/>
    </location>
</feature>
<gene>
    <name evidence="4" type="ORF">FX988_00250</name>
</gene>
<evidence type="ECO:0008006" key="6">
    <source>
        <dbReference type="Google" id="ProtNLM"/>
    </source>
</evidence>
<evidence type="ECO:0000313" key="4">
    <source>
        <dbReference type="EMBL" id="QHJ10041.1"/>
    </source>
</evidence>
<reference evidence="4 5" key="1">
    <citation type="submission" date="2019-12" db="EMBL/GenBank/DDBJ databases">
        <title>Genome sequencing and assembly of endphytes of Porphyra tenera.</title>
        <authorList>
            <person name="Park J.M."/>
            <person name="Shin R."/>
            <person name="Jo S.H."/>
        </authorList>
    </citation>
    <scope>NUCLEOTIDE SEQUENCE [LARGE SCALE GENOMIC DNA]</scope>
    <source>
        <strain evidence="4 5">GPM4</strain>
    </source>
</reference>
<feature type="domain" description="XdhC Rossmann" evidence="3">
    <location>
        <begin position="109"/>
        <end position="254"/>
    </location>
</feature>
<dbReference type="Pfam" id="PF13478">
    <property type="entry name" value="XdhC_C"/>
    <property type="match status" value="1"/>
</dbReference>
<dbReference type="Pfam" id="PF02625">
    <property type="entry name" value="XdhC_CoxI"/>
    <property type="match status" value="1"/>
</dbReference>
<dbReference type="InterPro" id="IPR027051">
    <property type="entry name" value="XdhC_Rossmann_dom"/>
</dbReference>
<dbReference type="InterPro" id="IPR052698">
    <property type="entry name" value="MoCofactor_Util/Proc"/>
</dbReference>
<dbReference type="InterPro" id="IPR003777">
    <property type="entry name" value="XdhC_CoxI"/>
</dbReference>
<keyword evidence="5" id="KW-1185">Reference proteome</keyword>
<name>A0A857JGD9_9ALTE</name>
<sequence>MNTNKWYDALHQCQAQGKGYVLVTVLAAAGSTPRGNGTKMIVTGEETFDTIGGGHLEFAATEHARSLLVANEHTQHIEHYPLSSKLGQCCGGAVNVLFEVMIEQCQSVQIYGAGHVAHALVPLLAQLPLQIQWIDPRAELFPHNNAKFAFANVEMIVSDEPSEHISHAPANSWLVIMTHNHQLDYELVETALKRPDLPFIGMIGSETKAKRFKARIATRLPNVVYPERLVSPIGVLDIPGKRPIEVAVSIAGQLIQRLNQDDDANQVEVGATHSSQSAESNNAQKDALKNQAKREKQVRAWRASKELKDLL</sequence>
<organism evidence="4 5">
    <name type="scientific">Paraglaciecola mesophila</name>
    <dbReference type="NCBI Taxonomy" id="197222"/>
    <lineage>
        <taxon>Bacteria</taxon>
        <taxon>Pseudomonadati</taxon>
        <taxon>Pseudomonadota</taxon>
        <taxon>Gammaproteobacteria</taxon>
        <taxon>Alteromonadales</taxon>
        <taxon>Alteromonadaceae</taxon>
        <taxon>Paraglaciecola</taxon>
    </lineage>
</organism>
<dbReference type="PANTHER" id="PTHR30388">
    <property type="entry name" value="ALDEHYDE OXIDOREDUCTASE MOLYBDENUM COFACTOR ASSEMBLY PROTEIN"/>
    <property type="match status" value="1"/>
</dbReference>
<proteinExistence type="predicted"/>
<evidence type="ECO:0000313" key="5">
    <source>
        <dbReference type="Proteomes" id="UP000464524"/>
    </source>
</evidence>
<dbReference type="PANTHER" id="PTHR30388:SF6">
    <property type="entry name" value="XANTHINE DEHYDROGENASE SUBUNIT A-RELATED"/>
    <property type="match status" value="1"/>
</dbReference>
<evidence type="ECO:0000256" key="1">
    <source>
        <dbReference type="SAM" id="MobiDB-lite"/>
    </source>
</evidence>
<dbReference type="AlphaFoldDB" id="A0A857JGD9"/>
<dbReference type="InterPro" id="IPR014308">
    <property type="entry name" value="Xanthine_DH_XdhC"/>
</dbReference>